<reference evidence="1 2" key="1">
    <citation type="journal article" date="2013" name="Genome Announc.">
        <title>Complete Genome Sequence of the Solvent Producer Clostridium saccharobutylicum NCP262 (DSM 13864).</title>
        <authorList>
            <person name="Poehlein A."/>
            <person name="Hartwich K."/>
            <person name="Krabben P."/>
            <person name="Ehrenreich A."/>
            <person name="Liebl W."/>
            <person name="Durre P."/>
            <person name="Gottschalk G."/>
            <person name="Daniel R."/>
        </authorList>
    </citation>
    <scope>NUCLEOTIDE SEQUENCE [LARGE SCALE GENOMIC DNA]</scope>
    <source>
        <strain evidence="1">DSM 13864</strain>
    </source>
</reference>
<name>U5MRH8_CLOSA</name>
<proteinExistence type="predicted"/>
<sequence length="79" mass="8512">MLILRGAGTFVVVVNVIINSEFEFPFLTLIVNDVSKAALVNIPPAALVTLVKIIVPKLVIPVPKLIDAIAKFEALSVKF</sequence>
<gene>
    <name evidence="1" type="ORF">CLSA_c22380</name>
</gene>
<dbReference type="RefSeq" id="WP_022746368.1">
    <property type="nucleotide sequence ID" value="NC_022571.1"/>
</dbReference>
<dbReference type="GeneID" id="55476832"/>
<accession>U5MRH8</accession>
<dbReference type="AlphaFoldDB" id="U5MRH8"/>
<evidence type="ECO:0000313" key="1">
    <source>
        <dbReference type="EMBL" id="AGX43215.1"/>
    </source>
</evidence>
<dbReference type="KEGG" id="csb:CLSA_c22380"/>
<keyword evidence="2" id="KW-1185">Reference proteome</keyword>
<protein>
    <submittedName>
        <fullName evidence="1">Uncharacterized protein</fullName>
    </submittedName>
</protein>
<dbReference type="EMBL" id="CP006721">
    <property type="protein sequence ID" value="AGX43215.1"/>
    <property type="molecule type" value="Genomic_DNA"/>
</dbReference>
<evidence type="ECO:0000313" key="2">
    <source>
        <dbReference type="Proteomes" id="UP000017118"/>
    </source>
</evidence>
<dbReference type="Proteomes" id="UP000017118">
    <property type="component" value="Chromosome"/>
</dbReference>
<dbReference type="HOGENOM" id="CLU_2599907_0_0_9"/>
<organism evidence="1 2">
    <name type="scientific">Clostridium saccharobutylicum DSM 13864</name>
    <dbReference type="NCBI Taxonomy" id="1345695"/>
    <lineage>
        <taxon>Bacteria</taxon>
        <taxon>Bacillati</taxon>
        <taxon>Bacillota</taxon>
        <taxon>Clostridia</taxon>
        <taxon>Eubacteriales</taxon>
        <taxon>Clostridiaceae</taxon>
        <taxon>Clostridium</taxon>
    </lineage>
</organism>